<dbReference type="PATRIC" id="fig|1346791.3.peg.4177"/>
<evidence type="ECO:0000313" key="1">
    <source>
        <dbReference type="EMBL" id="EQB30055.1"/>
    </source>
</evidence>
<sequence>MDMSLIIALAAAAATHSVSLEHHGQQLGATYTARAEIRTKTVGVRAPNRMDGQRCQWTATIVVDRKLDHGPALARTIATDKSFSGSEAGACTPGRRSGERNLAQHRDSIREHLIAVAEADRAPLLAELDSVRAFASN</sequence>
<keyword evidence="2" id="KW-1185">Reference proteome</keyword>
<dbReference type="AlphaFoldDB" id="T0IMK3"/>
<comment type="caution">
    <text evidence="1">The sequence shown here is derived from an EMBL/GenBank/DDBJ whole genome shotgun (WGS) entry which is preliminary data.</text>
</comment>
<evidence type="ECO:0000313" key="2">
    <source>
        <dbReference type="Proteomes" id="UP000015523"/>
    </source>
</evidence>
<proteinExistence type="predicted"/>
<name>T0IMK3_9SPHN</name>
<organism evidence="1 2">
    <name type="scientific">Sphingobium ummariense RL-3</name>
    <dbReference type="NCBI Taxonomy" id="1346791"/>
    <lineage>
        <taxon>Bacteria</taxon>
        <taxon>Pseudomonadati</taxon>
        <taxon>Pseudomonadota</taxon>
        <taxon>Alphaproteobacteria</taxon>
        <taxon>Sphingomonadales</taxon>
        <taxon>Sphingomonadaceae</taxon>
        <taxon>Sphingobium</taxon>
    </lineage>
</organism>
<accession>T0IMK3</accession>
<protein>
    <submittedName>
        <fullName evidence="1">Uncharacterized protein</fullName>
    </submittedName>
</protein>
<dbReference type="EMBL" id="AUWY01000127">
    <property type="protein sequence ID" value="EQB30055.1"/>
    <property type="molecule type" value="Genomic_DNA"/>
</dbReference>
<dbReference type="eggNOG" id="ENOG5032NCK">
    <property type="taxonomic scope" value="Bacteria"/>
</dbReference>
<dbReference type="Proteomes" id="UP000015523">
    <property type="component" value="Unassembled WGS sequence"/>
</dbReference>
<reference evidence="1 2" key="1">
    <citation type="journal article" date="2013" name="Genome Announc.">
        <title>Draft Genome Sequence of Sphingobium ummariense Strain RL-3, a Hexachlorocyclohexane-Degrading Bacterium.</title>
        <authorList>
            <person name="Kohli P."/>
            <person name="Dua A."/>
            <person name="Sangwan N."/>
            <person name="Oldach P."/>
            <person name="Khurana J.P."/>
            <person name="Lal R."/>
        </authorList>
    </citation>
    <scope>NUCLEOTIDE SEQUENCE [LARGE SCALE GENOMIC DNA]</scope>
    <source>
        <strain evidence="1 2">RL-3</strain>
    </source>
</reference>
<gene>
    <name evidence="1" type="ORF">M529_21620</name>
</gene>